<evidence type="ECO:0000313" key="5">
    <source>
        <dbReference type="Proteomes" id="UP000015105"/>
    </source>
</evidence>
<evidence type="ECO:0000256" key="2">
    <source>
        <dbReference type="ARBA" id="ARBA00022472"/>
    </source>
</evidence>
<reference evidence="4" key="3">
    <citation type="journal article" date="2017" name="Nature">
        <title>Genome sequence of the progenitor of the wheat D genome Aegilops tauschii.</title>
        <authorList>
            <person name="Luo M.C."/>
            <person name="Gu Y.Q."/>
            <person name="Puiu D."/>
            <person name="Wang H."/>
            <person name="Twardziok S.O."/>
            <person name="Deal K.R."/>
            <person name="Huo N."/>
            <person name="Zhu T."/>
            <person name="Wang L."/>
            <person name="Wang Y."/>
            <person name="McGuire P.E."/>
            <person name="Liu S."/>
            <person name="Long H."/>
            <person name="Ramasamy R.K."/>
            <person name="Rodriguez J.C."/>
            <person name="Van S.L."/>
            <person name="Yuan L."/>
            <person name="Wang Z."/>
            <person name="Xia Z."/>
            <person name="Xiao L."/>
            <person name="Anderson O.D."/>
            <person name="Ouyang S."/>
            <person name="Liang Y."/>
            <person name="Zimin A.V."/>
            <person name="Pertea G."/>
            <person name="Qi P."/>
            <person name="Bennetzen J.L."/>
            <person name="Dai X."/>
            <person name="Dawson M.W."/>
            <person name="Muller H.G."/>
            <person name="Kugler K."/>
            <person name="Rivarola-Duarte L."/>
            <person name="Spannagl M."/>
            <person name="Mayer K.F.X."/>
            <person name="Lu F.H."/>
            <person name="Bevan M.W."/>
            <person name="Leroy P."/>
            <person name="Li P."/>
            <person name="You F.M."/>
            <person name="Sun Q."/>
            <person name="Liu Z."/>
            <person name="Lyons E."/>
            <person name="Wicker T."/>
            <person name="Salzberg S.L."/>
            <person name="Devos K.M."/>
            <person name="Dvorak J."/>
        </authorList>
    </citation>
    <scope>NUCLEOTIDE SEQUENCE [LARGE SCALE GENOMIC DNA]</scope>
    <source>
        <strain evidence="4">cv. AL8/78</strain>
    </source>
</reference>
<accession>A0A453MQK2</accession>
<proteinExistence type="inferred from homology"/>
<dbReference type="GO" id="GO:0003676">
    <property type="term" value="F:nucleic acid binding"/>
    <property type="evidence" value="ECO:0007669"/>
    <property type="project" value="InterPro"/>
</dbReference>
<dbReference type="EnsemblPlants" id="AET6Gv20036300.18">
    <property type="protein sequence ID" value="AET6Gv20036300.18"/>
    <property type="gene ID" value="AET6Gv20036300"/>
</dbReference>
<protein>
    <submittedName>
        <fullName evidence="4">Uncharacterized protein</fullName>
    </submittedName>
</protein>
<keyword evidence="2" id="KW-0804">Transcription</keyword>
<comment type="similarity">
    <text evidence="1">Belongs to the mTERF family.</text>
</comment>
<reference evidence="5" key="1">
    <citation type="journal article" date="2014" name="Science">
        <title>Ancient hybridizations among the ancestral genomes of bread wheat.</title>
        <authorList>
            <consortium name="International Wheat Genome Sequencing Consortium,"/>
            <person name="Marcussen T."/>
            <person name="Sandve S.R."/>
            <person name="Heier L."/>
            <person name="Spannagl M."/>
            <person name="Pfeifer M."/>
            <person name="Jakobsen K.S."/>
            <person name="Wulff B.B."/>
            <person name="Steuernagel B."/>
            <person name="Mayer K.F."/>
            <person name="Olsen O.A."/>
        </authorList>
    </citation>
    <scope>NUCLEOTIDE SEQUENCE [LARGE SCALE GENOMIC DNA]</scope>
    <source>
        <strain evidence="5">cv. AL8/78</strain>
    </source>
</reference>
<dbReference type="Pfam" id="PF02536">
    <property type="entry name" value="mTERF"/>
    <property type="match status" value="1"/>
</dbReference>
<dbReference type="Proteomes" id="UP000015105">
    <property type="component" value="Chromosome 6D"/>
</dbReference>
<reference evidence="5" key="2">
    <citation type="journal article" date="2017" name="Nat. Plants">
        <title>The Aegilops tauschii genome reveals multiple impacts of transposons.</title>
        <authorList>
            <person name="Zhao G."/>
            <person name="Zou C."/>
            <person name="Li K."/>
            <person name="Wang K."/>
            <person name="Li T."/>
            <person name="Gao L."/>
            <person name="Zhang X."/>
            <person name="Wang H."/>
            <person name="Yang Z."/>
            <person name="Liu X."/>
            <person name="Jiang W."/>
            <person name="Mao L."/>
            <person name="Kong X."/>
            <person name="Jiao Y."/>
            <person name="Jia J."/>
        </authorList>
    </citation>
    <scope>NUCLEOTIDE SEQUENCE [LARGE SCALE GENOMIC DNA]</scope>
    <source>
        <strain evidence="5">cv. AL8/78</strain>
    </source>
</reference>
<dbReference type="InterPro" id="IPR003690">
    <property type="entry name" value="MTERF"/>
</dbReference>
<evidence type="ECO:0000313" key="4">
    <source>
        <dbReference type="EnsemblPlants" id="AET6Gv20036300.18"/>
    </source>
</evidence>
<reference evidence="4" key="5">
    <citation type="journal article" date="2021" name="G3 (Bethesda)">
        <title>Aegilops tauschii genome assembly Aet v5.0 features greater sequence contiguity and improved annotation.</title>
        <authorList>
            <person name="Wang L."/>
            <person name="Zhu T."/>
            <person name="Rodriguez J.C."/>
            <person name="Deal K.R."/>
            <person name="Dubcovsky J."/>
            <person name="McGuire P.E."/>
            <person name="Lux T."/>
            <person name="Spannagl M."/>
            <person name="Mayer K.F.X."/>
            <person name="Baldrich P."/>
            <person name="Meyers B.C."/>
            <person name="Huo N."/>
            <person name="Gu Y.Q."/>
            <person name="Zhou H."/>
            <person name="Devos K.M."/>
            <person name="Bennetzen J.L."/>
            <person name="Unver T."/>
            <person name="Budak H."/>
            <person name="Gulick P.J."/>
            <person name="Galiba G."/>
            <person name="Kalapos B."/>
            <person name="Nelson D.R."/>
            <person name="Li P."/>
            <person name="You F.M."/>
            <person name="Luo M.C."/>
            <person name="Dvorak J."/>
        </authorList>
    </citation>
    <scope>NUCLEOTIDE SEQUENCE [LARGE SCALE GENOMIC DNA]</scope>
    <source>
        <strain evidence="4">cv. AL8/78</strain>
    </source>
</reference>
<dbReference type="Gene3D" id="1.25.70.10">
    <property type="entry name" value="Transcription termination factor 3, mitochondrial"/>
    <property type="match status" value="1"/>
</dbReference>
<name>A0A453MQK2_AEGTS</name>
<evidence type="ECO:0000256" key="1">
    <source>
        <dbReference type="ARBA" id="ARBA00007692"/>
    </source>
</evidence>
<reference evidence="4" key="4">
    <citation type="submission" date="2019-03" db="UniProtKB">
        <authorList>
            <consortium name="EnsemblPlants"/>
        </authorList>
    </citation>
    <scope>IDENTIFICATION</scope>
</reference>
<keyword evidence="2" id="KW-0805">Transcription regulation</keyword>
<keyword evidence="2" id="KW-0806">Transcription termination</keyword>
<dbReference type="PANTHER" id="PTHR13068:SF149">
    <property type="entry name" value="LRP_ASNC FAMILY TRANSCRIPTIONAL REGULATOR"/>
    <property type="match status" value="1"/>
</dbReference>
<dbReference type="GO" id="GO:0006353">
    <property type="term" value="P:DNA-templated transcription termination"/>
    <property type="evidence" value="ECO:0007669"/>
    <property type="project" value="UniProtKB-KW"/>
</dbReference>
<dbReference type="FunFam" id="1.25.70.10:FF:000001">
    <property type="entry name" value="Mitochondrial transcription termination factor-like"/>
    <property type="match status" value="1"/>
</dbReference>
<keyword evidence="5" id="KW-1185">Reference proteome</keyword>
<dbReference type="InterPro" id="IPR038538">
    <property type="entry name" value="MTERF_sf"/>
</dbReference>
<organism evidence="4 5">
    <name type="scientific">Aegilops tauschii subsp. strangulata</name>
    <name type="common">Goatgrass</name>
    <dbReference type="NCBI Taxonomy" id="200361"/>
    <lineage>
        <taxon>Eukaryota</taxon>
        <taxon>Viridiplantae</taxon>
        <taxon>Streptophyta</taxon>
        <taxon>Embryophyta</taxon>
        <taxon>Tracheophyta</taxon>
        <taxon>Spermatophyta</taxon>
        <taxon>Magnoliopsida</taxon>
        <taxon>Liliopsida</taxon>
        <taxon>Poales</taxon>
        <taxon>Poaceae</taxon>
        <taxon>BOP clade</taxon>
        <taxon>Pooideae</taxon>
        <taxon>Triticodae</taxon>
        <taxon>Triticeae</taxon>
        <taxon>Triticinae</taxon>
        <taxon>Aegilops</taxon>
    </lineage>
</organism>
<dbReference type="PANTHER" id="PTHR13068">
    <property type="entry name" value="CGI-12 PROTEIN-RELATED"/>
    <property type="match status" value="1"/>
</dbReference>
<dbReference type="AlphaFoldDB" id="A0A453MQK2"/>
<dbReference type="Gramene" id="AET6Gv20036300.18">
    <property type="protein sequence ID" value="AET6Gv20036300.18"/>
    <property type="gene ID" value="AET6Gv20036300"/>
</dbReference>
<dbReference type="SMART" id="SM00733">
    <property type="entry name" value="Mterf"/>
    <property type="match status" value="5"/>
</dbReference>
<dbReference type="STRING" id="200361.A0A453MQK2"/>
<evidence type="ECO:0000256" key="3">
    <source>
        <dbReference type="ARBA" id="ARBA00022946"/>
    </source>
</evidence>
<keyword evidence="3" id="KW-0809">Transit peptide</keyword>
<sequence length="402" mass="43786">PPRHRSPFRRRRAAAGAMLRLRTCVLSHLLSSPTTSPLPSLHRLLSSAAAPTVSPNSGFEVEEYLVSTCGLTRAQALKASAKLSHLKSPAKPDAVLAFLAGLGLSAADVAAVVAKDPLFLCAGVEGNLGPAVAGLTGLGLSRSEVARLVSLSPDRFRRKNVVPKVRSYLPLFGSSEDLLSGVKRGLFLLSVDIDRVVKPNVAVLRECGLGARDIAKLLIQMPRIVTVSPERALAMVACAERIGVPRGSGMFRQALQAVACFSEEKIAAKVEQLKKTLRWSDADVGIALCKWPTVLRWSKDMLQRKSEFLISKVGLEPAYIAHRPAILGLSLEGRLKPRYYVMRFLKENGLLSHGKDYYCMLLISEKVFVERFIRPHKQAAPLIAEDYAAACTGEVPARFRFT</sequence>